<proteinExistence type="predicted"/>
<feature type="region of interest" description="Disordered" evidence="1">
    <location>
        <begin position="101"/>
        <end position="120"/>
    </location>
</feature>
<comment type="caution">
    <text evidence="2">The sequence shown here is derived from an EMBL/GenBank/DDBJ whole genome shotgun (WGS) entry which is preliminary data.</text>
</comment>
<feature type="compositionally biased region" description="Polar residues" evidence="1">
    <location>
        <begin position="111"/>
        <end position="120"/>
    </location>
</feature>
<dbReference type="AlphaFoldDB" id="A0A4Q4M911"/>
<evidence type="ECO:0000313" key="3">
    <source>
        <dbReference type="Proteomes" id="UP000292402"/>
    </source>
</evidence>
<dbReference type="EMBL" id="PDXA01000034">
    <property type="protein sequence ID" value="RYN45463.1"/>
    <property type="molecule type" value="Genomic_DNA"/>
</dbReference>
<name>A0A4Q4M911_9PLEO</name>
<protein>
    <submittedName>
        <fullName evidence="2">Uncharacterized protein</fullName>
    </submittedName>
</protein>
<gene>
    <name evidence="2" type="ORF">AA0114_g9062</name>
</gene>
<reference evidence="3" key="1">
    <citation type="journal article" date="2019" name="bioRxiv">
        <title>Genomics, evolutionary history and diagnostics of the Alternaria alternata species group including apple and Asian pear pathotypes.</title>
        <authorList>
            <person name="Armitage A.D."/>
            <person name="Cockerton H.M."/>
            <person name="Sreenivasaprasad S."/>
            <person name="Woodhall J.W."/>
            <person name="Lane C.R."/>
            <person name="Harrison R.J."/>
            <person name="Clarkson J.P."/>
        </authorList>
    </citation>
    <scope>NUCLEOTIDE SEQUENCE [LARGE SCALE GENOMIC DNA]</scope>
    <source>
        <strain evidence="3">FERA 1082</strain>
    </source>
</reference>
<evidence type="ECO:0000256" key="1">
    <source>
        <dbReference type="SAM" id="MobiDB-lite"/>
    </source>
</evidence>
<organism evidence="2 3">
    <name type="scientific">Alternaria tenuissima</name>
    <dbReference type="NCBI Taxonomy" id="119927"/>
    <lineage>
        <taxon>Eukaryota</taxon>
        <taxon>Fungi</taxon>
        <taxon>Dikarya</taxon>
        <taxon>Ascomycota</taxon>
        <taxon>Pezizomycotina</taxon>
        <taxon>Dothideomycetes</taxon>
        <taxon>Pleosporomycetidae</taxon>
        <taxon>Pleosporales</taxon>
        <taxon>Pleosporineae</taxon>
        <taxon>Pleosporaceae</taxon>
        <taxon>Alternaria</taxon>
        <taxon>Alternaria sect. Alternaria</taxon>
        <taxon>Alternaria alternata complex</taxon>
    </lineage>
</organism>
<evidence type="ECO:0000313" key="2">
    <source>
        <dbReference type="EMBL" id="RYN45463.1"/>
    </source>
</evidence>
<sequence>MSLDRRSLRIELTLDTTCYEESGRSRRYLCEAVHLICKKPDSKLVRHFDITHYKRIRVSFSETGLKRLLQTPQRLLAYHAESVTIDRSAITEHHDFTDLSRPSGFSEHSWWESNKGTNLH</sequence>
<dbReference type="Proteomes" id="UP000292402">
    <property type="component" value="Unassembled WGS sequence"/>
</dbReference>
<accession>A0A4Q4M911</accession>